<dbReference type="PROSITE" id="PS00211">
    <property type="entry name" value="ABC_TRANSPORTER_1"/>
    <property type="match status" value="1"/>
</dbReference>
<comment type="subcellular location">
    <subcellularLocation>
        <location evidence="1">Membrane</location>
        <topology evidence="1">Multi-pass membrane protein</topology>
    </subcellularLocation>
</comment>
<dbReference type="Pfam" id="PF12698">
    <property type="entry name" value="ABC2_membrane_3"/>
    <property type="match status" value="1"/>
</dbReference>
<dbReference type="GO" id="GO:0005524">
    <property type="term" value="F:ATP binding"/>
    <property type="evidence" value="ECO:0007669"/>
    <property type="project" value="UniProtKB-KW"/>
</dbReference>
<dbReference type="Gene3D" id="3.40.1710.10">
    <property type="entry name" value="abc type-2 transporter like domain"/>
    <property type="match status" value="1"/>
</dbReference>
<feature type="transmembrane region" description="Helical" evidence="8">
    <location>
        <begin position="782"/>
        <end position="805"/>
    </location>
</feature>
<dbReference type="PANTHER" id="PTHR43038:SF4">
    <property type="entry name" value="RIBOSOME-ASSOCIATED ATPASE"/>
    <property type="match status" value="1"/>
</dbReference>
<evidence type="ECO:0000256" key="5">
    <source>
        <dbReference type="ARBA" id="ARBA00022840"/>
    </source>
</evidence>
<gene>
    <name evidence="11" type="ORF">A7J57_06680</name>
</gene>
<keyword evidence="4" id="KW-0547">Nucleotide-binding</keyword>
<accession>A0A176WV72</accession>
<keyword evidence="7 8" id="KW-0472">Membrane</keyword>
<name>A0A176WV72_AGRTU</name>
<dbReference type="AlphaFoldDB" id="A0A176WV72"/>
<evidence type="ECO:0000256" key="8">
    <source>
        <dbReference type="SAM" id="Phobius"/>
    </source>
</evidence>
<dbReference type="SMART" id="SM00382">
    <property type="entry name" value="AAA"/>
    <property type="match status" value="2"/>
</dbReference>
<dbReference type="NCBIfam" id="NF033858">
    <property type="entry name" value="ABC2_perm_RbbA"/>
    <property type="match status" value="1"/>
</dbReference>
<dbReference type="InterPro" id="IPR047651">
    <property type="entry name" value="ABC2_perm_RbbA"/>
</dbReference>
<evidence type="ECO:0000313" key="11">
    <source>
        <dbReference type="EMBL" id="OAE36246.1"/>
    </source>
</evidence>
<reference evidence="11 12" key="1">
    <citation type="submission" date="2016-05" db="EMBL/GenBank/DDBJ databases">
        <authorList>
            <person name="Lavstsen T."/>
            <person name="Jespersen J.S."/>
        </authorList>
    </citation>
    <scope>NUCLEOTIDE SEQUENCE [LARGE SCALE GENOMIC DNA]</scope>
    <source>
        <strain evidence="11 12">KCJ1736</strain>
    </source>
</reference>
<feature type="domain" description="ABC transmembrane type-2" evidence="10">
    <location>
        <begin position="695"/>
        <end position="925"/>
    </location>
</feature>
<evidence type="ECO:0000256" key="2">
    <source>
        <dbReference type="ARBA" id="ARBA00005417"/>
    </source>
</evidence>
<feature type="transmembrane region" description="Helical" evidence="8">
    <location>
        <begin position="574"/>
        <end position="595"/>
    </location>
</feature>
<keyword evidence="5 11" id="KW-0067">ATP-binding</keyword>
<keyword evidence="6 8" id="KW-1133">Transmembrane helix</keyword>
<dbReference type="InterPro" id="IPR027417">
    <property type="entry name" value="P-loop_NTPase"/>
</dbReference>
<dbReference type="PROSITE" id="PS50893">
    <property type="entry name" value="ABC_TRANSPORTER_2"/>
    <property type="match status" value="2"/>
</dbReference>
<dbReference type="InterPro" id="IPR047817">
    <property type="entry name" value="ABC2_TM_bact-type"/>
</dbReference>
<protein>
    <submittedName>
        <fullName evidence="11">Multidrug ABC transporter ATP-binding protein</fullName>
    </submittedName>
</protein>
<dbReference type="SUPFAM" id="SSF52540">
    <property type="entry name" value="P-loop containing nucleoside triphosphate hydrolases"/>
    <property type="match status" value="2"/>
</dbReference>
<dbReference type="InterPro" id="IPR003593">
    <property type="entry name" value="AAA+_ATPase"/>
</dbReference>
<sequence length="927" mass="100610">MTVATMVASPVTNDSNAPVARLADVRLTFGSAIALADISVEIPAGRMIGLIGPDGVGKSSLLSLVSGARAIQKGKVEVLGGDMSDPRHREDTCPRIAYMPQGLGKNLYPTLSVFENIDFFGRLFGQGGRERQARIAELLKSTGLEPFADRPAMKLSGGMKQKLGLCCALIHDPDLLILDEPTTGVDPLSRRQFWELIDSIRAGRPGMSVIVATAYMEEAAGFDWLVAMDGGKILATGSPAELLQRTSAPNLDAAFIALLPEEKRKGYHEVHIAPRKVVGEGDYAIEASHLSIRFGDFTAVDNVSFKIPRGEIFGFLGSNGCGKSTTMKMLTGLLAASEGEAKLFGHKVDASDMAIRHRVGYMSQAFSLYSELTVRQNLDLHARLFKLPEETIQPRIAEMAERFDLGAVMETLPDDLPLGIRQRLSLAVAMIHSPDILILDEPTSGVDPVARDGFWQILADLSRHDNVTIFISTHFMNEAERCDRISLMHAGKVLISDSPDAITKSRNAATLEEAFVAYLEDASGVKKVAPAAGPVAAAQVPATQHAAPTRRRFFDFRRMFSYTRREALELQRDPIRGTLAVLGSVILMFVIGYGINLDVEDLTFAVLDRDDSTISRNYVLDIAGSRYFIEKEPIRDYADMDGRMRDGELSLAIEIPPGFGRDVLRGKTVEVGAWIDGAMPQRAETVRGYVQGMHQAWLARKAAEIYGSAATQSSFSIETRYRYNPDVKSLVAMVPAVIPLLLMLIPAMLAALSVVREKELGSIVNLYVTPTTRLEFLIGKQLPYVALGMLNFVLLTAFAVFVFRIPFTGSYLAYATGALLYVIIATSIGLLMSSFMKSQIAAIFGTALLTLIPATQYSGMIDPVSSLQGAGAFIGNAYPATYFMTISRGTFSKGLDFAGLSGSFLPLLIAIPLLLIAGAALLRKQAS</sequence>
<evidence type="ECO:0000259" key="10">
    <source>
        <dbReference type="PROSITE" id="PS51012"/>
    </source>
</evidence>
<evidence type="ECO:0000256" key="7">
    <source>
        <dbReference type="ARBA" id="ARBA00023136"/>
    </source>
</evidence>
<dbReference type="Proteomes" id="UP000077098">
    <property type="component" value="Unassembled WGS sequence"/>
</dbReference>
<dbReference type="InterPro" id="IPR017871">
    <property type="entry name" value="ABC_transporter-like_CS"/>
</dbReference>
<proteinExistence type="inferred from homology"/>
<organism evidence="11 12">
    <name type="scientific">Agrobacterium tumefaciens</name>
    <dbReference type="NCBI Taxonomy" id="358"/>
    <lineage>
        <taxon>Bacteria</taxon>
        <taxon>Pseudomonadati</taxon>
        <taxon>Pseudomonadota</taxon>
        <taxon>Alphaproteobacteria</taxon>
        <taxon>Hyphomicrobiales</taxon>
        <taxon>Rhizobiaceae</taxon>
        <taxon>Rhizobium/Agrobacterium group</taxon>
        <taxon>Agrobacterium</taxon>
        <taxon>Agrobacterium tumefaciens complex</taxon>
    </lineage>
</organism>
<feature type="transmembrane region" description="Helical" evidence="8">
    <location>
        <begin position="811"/>
        <end position="833"/>
    </location>
</feature>
<feature type="transmembrane region" description="Helical" evidence="8">
    <location>
        <begin position="730"/>
        <end position="755"/>
    </location>
</feature>
<comment type="caution">
    <text evidence="11">The sequence shown here is derived from an EMBL/GenBank/DDBJ whole genome shotgun (WGS) entry which is preliminary data.</text>
</comment>
<feature type="transmembrane region" description="Helical" evidence="8">
    <location>
        <begin position="904"/>
        <end position="922"/>
    </location>
</feature>
<comment type="similarity">
    <text evidence="2">Belongs to the ABC transporter superfamily.</text>
</comment>
<dbReference type="Pfam" id="PF00005">
    <property type="entry name" value="ABC_tran"/>
    <property type="match status" value="2"/>
</dbReference>
<dbReference type="GO" id="GO:0016887">
    <property type="term" value="F:ATP hydrolysis activity"/>
    <property type="evidence" value="ECO:0007669"/>
    <property type="project" value="InterPro"/>
</dbReference>
<feature type="domain" description="ABC transporter" evidence="9">
    <location>
        <begin position="20"/>
        <end position="255"/>
    </location>
</feature>
<evidence type="ECO:0000259" key="9">
    <source>
        <dbReference type="PROSITE" id="PS50893"/>
    </source>
</evidence>
<dbReference type="PROSITE" id="PS51012">
    <property type="entry name" value="ABC_TM2"/>
    <property type="match status" value="1"/>
</dbReference>
<dbReference type="GO" id="GO:0016020">
    <property type="term" value="C:membrane"/>
    <property type="evidence" value="ECO:0007669"/>
    <property type="project" value="UniProtKB-SubCell"/>
</dbReference>
<dbReference type="CDD" id="cd03230">
    <property type="entry name" value="ABC_DR_subfamily_A"/>
    <property type="match status" value="2"/>
</dbReference>
<evidence type="ECO:0000256" key="3">
    <source>
        <dbReference type="ARBA" id="ARBA00022692"/>
    </source>
</evidence>
<feature type="domain" description="ABC transporter" evidence="9">
    <location>
        <begin position="285"/>
        <end position="515"/>
    </location>
</feature>
<evidence type="ECO:0000313" key="12">
    <source>
        <dbReference type="Proteomes" id="UP000077098"/>
    </source>
</evidence>
<dbReference type="InterPro" id="IPR013525">
    <property type="entry name" value="ABC2_TM"/>
</dbReference>
<dbReference type="EMBL" id="LXPS01000041">
    <property type="protein sequence ID" value="OAE36246.1"/>
    <property type="molecule type" value="Genomic_DNA"/>
</dbReference>
<dbReference type="GO" id="GO:0140359">
    <property type="term" value="F:ABC-type transporter activity"/>
    <property type="evidence" value="ECO:0007669"/>
    <property type="project" value="InterPro"/>
</dbReference>
<evidence type="ECO:0000256" key="4">
    <source>
        <dbReference type="ARBA" id="ARBA00022741"/>
    </source>
</evidence>
<dbReference type="Gene3D" id="3.40.50.300">
    <property type="entry name" value="P-loop containing nucleotide triphosphate hydrolases"/>
    <property type="match status" value="2"/>
</dbReference>
<keyword evidence="3 8" id="KW-0812">Transmembrane</keyword>
<dbReference type="InterPro" id="IPR003439">
    <property type="entry name" value="ABC_transporter-like_ATP-bd"/>
</dbReference>
<evidence type="ECO:0000256" key="1">
    <source>
        <dbReference type="ARBA" id="ARBA00004141"/>
    </source>
</evidence>
<dbReference type="PANTHER" id="PTHR43038">
    <property type="entry name" value="ATP-BINDING CASSETTE, SUB-FAMILY H, MEMBER 1"/>
    <property type="match status" value="1"/>
</dbReference>
<evidence type="ECO:0000256" key="6">
    <source>
        <dbReference type="ARBA" id="ARBA00022989"/>
    </source>
</evidence>